<dbReference type="InParanoid" id="A0A7R8UP25"/>
<gene>
    <name evidence="1" type="ORF">HERILL_LOCUS7303</name>
</gene>
<organism evidence="1 2">
    <name type="scientific">Hermetia illucens</name>
    <name type="common">Black soldier fly</name>
    <dbReference type="NCBI Taxonomy" id="343691"/>
    <lineage>
        <taxon>Eukaryota</taxon>
        <taxon>Metazoa</taxon>
        <taxon>Ecdysozoa</taxon>
        <taxon>Arthropoda</taxon>
        <taxon>Hexapoda</taxon>
        <taxon>Insecta</taxon>
        <taxon>Pterygota</taxon>
        <taxon>Neoptera</taxon>
        <taxon>Endopterygota</taxon>
        <taxon>Diptera</taxon>
        <taxon>Brachycera</taxon>
        <taxon>Stratiomyomorpha</taxon>
        <taxon>Stratiomyidae</taxon>
        <taxon>Hermetiinae</taxon>
        <taxon>Hermetia</taxon>
    </lineage>
</organism>
<protein>
    <submittedName>
        <fullName evidence="1">Uncharacterized protein</fullName>
    </submittedName>
</protein>
<dbReference type="Proteomes" id="UP000594454">
    <property type="component" value="Chromosome 3"/>
</dbReference>
<evidence type="ECO:0000313" key="2">
    <source>
        <dbReference type="Proteomes" id="UP000594454"/>
    </source>
</evidence>
<proteinExistence type="predicted"/>
<keyword evidence="2" id="KW-1185">Reference proteome</keyword>
<dbReference type="EMBL" id="LR899011">
    <property type="protein sequence ID" value="CAD7084408.1"/>
    <property type="molecule type" value="Genomic_DNA"/>
</dbReference>
<accession>A0A7R8UP25</accession>
<name>A0A7R8UP25_HERIL</name>
<dbReference type="AlphaFoldDB" id="A0A7R8UP25"/>
<evidence type="ECO:0000313" key="1">
    <source>
        <dbReference type="EMBL" id="CAD7084408.1"/>
    </source>
</evidence>
<reference evidence="1 2" key="1">
    <citation type="submission" date="2020-11" db="EMBL/GenBank/DDBJ databases">
        <authorList>
            <person name="Wallbank WR R."/>
            <person name="Pardo Diaz C."/>
            <person name="Kozak K."/>
            <person name="Martin S."/>
            <person name="Jiggins C."/>
            <person name="Moest M."/>
            <person name="Warren A I."/>
            <person name="Generalovic N T."/>
            <person name="Byers J.R.P. K."/>
            <person name="Montejo-Kovacevich G."/>
            <person name="Yen C E."/>
        </authorList>
    </citation>
    <scope>NUCLEOTIDE SEQUENCE [LARGE SCALE GENOMIC DNA]</scope>
</reference>
<sequence>MKSEEESISLANSISELNVRGTLYCVHVKGDNTRKRSGQQTTKSFSTGGETELKLPIKLMFSQKGPLEACILHLEPRLQSKYCEIDIKNPRGEDAVIIGIYCISAIRRIFIICETRSTGQQIIVNEALPTIALQIRRPRVRHHH</sequence>